<dbReference type="EMBL" id="VTHL01000010">
    <property type="protein sequence ID" value="TYZ09206.1"/>
    <property type="molecule type" value="Genomic_DNA"/>
</dbReference>
<dbReference type="AlphaFoldDB" id="A0A5D6V0Z1"/>
<evidence type="ECO:0000313" key="2">
    <source>
        <dbReference type="Proteomes" id="UP000322791"/>
    </source>
</evidence>
<dbReference type="Proteomes" id="UP000322791">
    <property type="component" value="Unassembled WGS sequence"/>
</dbReference>
<comment type="caution">
    <text evidence="1">The sequence shown here is derived from an EMBL/GenBank/DDBJ whole genome shotgun (WGS) entry which is preliminary data.</text>
</comment>
<name>A0A5D6V0Z1_9BACT</name>
<gene>
    <name evidence="1" type="ORF">FY528_10685</name>
</gene>
<reference evidence="1 2" key="1">
    <citation type="submission" date="2019-08" db="EMBL/GenBank/DDBJ databases">
        <authorList>
            <person name="Seo M.-J."/>
        </authorList>
    </citation>
    <scope>NUCLEOTIDE SEQUENCE [LARGE SCALE GENOMIC DNA]</scope>
    <source>
        <strain evidence="1 2">KIGAM108</strain>
    </source>
</reference>
<dbReference type="SUPFAM" id="SSF51126">
    <property type="entry name" value="Pectin lyase-like"/>
    <property type="match status" value="1"/>
</dbReference>
<dbReference type="InterPro" id="IPR011050">
    <property type="entry name" value="Pectin_lyase_fold/virulence"/>
</dbReference>
<organism evidence="1 2">
    <name type="scientific">Hymenobacter lutimineralis</name>
    <dbReference type="NCBI Taxonomy" id="2606448"/>
    <lineage>
        <taxon>Bacteria</taxon>
        <taxon>Pseudomonadati</taxon>
        <taxon>Bacteroidota</taxon>
        <taxon>Cytophagia</taxon>
        <taxon>Cytophagales</taxon>
        <taxon>Hymenobacteraceae</taxon>
        <taxon>Hymenobacter</taxon>
    </lineage>
</organism>
<dbReference type="RefSeq" id="WP_149071001.1">
    <property type="nucleotide sequence ID" value="NZ_VTHL01000010.1"/>
</dbReference>
<evidence type="ECO:0000313" key="1">
    <source>
        <dbReference type="EMBL" id="TYZ09206.1"/>
    </source>
</evidence>
<protein>
    <submittedName>
        <fullName evidence="1">Right-handed parallel beta-helix repeat-containing protein</fullName>
    </submittedName>
</protein>
<proteinExistence type="predicted"/>
<accession>A0A5D6V0Z1</accession>
<dbReference type="InterPro" id="IPR012334">
    <property type="entry name" value="Pectin_lyas_fold"/>
</dbReference>
<keyword evidence="2" id="KW-1185">Reference proteome</keyword>
<sequence length="503" mass="55494">MRFLLPLLLILSAAATLLPGCEPKEDLLTTDRSAKLEFSTDTVLFDTVFTQVGTVSKRLWVYNRNARAVRVEQLRLAGKAPGTYSLIINGDDQSTADGLEIRGKDSVQILVKAVLGQVAKDKPFLVEDELQFLTNGNEQQVKLVAYGQNAYFHTEETLKCEEVWRNDKPHVIFGYALVDKDCHLTIEAGTRIYSHAGAALVVRGQLRINPDLQPTAELKPDDPRFVRFQADRLEPFYNDIPGQWAGIQLDASSHDNVVRYAEIKNAAFGLVVLNLDNAAPRPGVLVENSIIKNISAASLQFGSTTAPFGGGILSFSGDVTVNNSLFTNCGEFAVAGFQGGKYVLRHCTIANYTPQFNRRETSSLTFSDELPVKVPPRRVSPEVSVQNSIVWGSFDDELFFQNAERYLGAISVTNSLLRTKAYTGAANTATKPGLNNQGNVLNQDPKFKLTYLNSTPDKYDFRLDTLSPASNKAVPLPGLEYDLLHVLRDPATPDMGAYERKNK</sequence>
<dbReference type="Gene3D" id="2.160.20.10">
    <property type="entry name" value="Single-stranded right-handed beta-helix, Pectin lyase-like"/>
    <property type="match status" value="1"/>
</dbReference>